<keyword evidence="2" id="KW-0472">Membrane</keyword>
<accession>A0ABN9XET9</accession>
<gene>
    <name evidence="3" type="ORF">PCOR1329_LOCUS76116</name>
</gene>
<dbReference type="Proteomes" id="UP001189429">
    <property type="component" value="Unassembled WGS sequence"/>
</dbReference>
<evidence type="ECO:0000256" key="1">
    <source>
        <dbReference type="SAM" id="MobiDB-lite"/>
    </source>
</evidence>
<keyword evidence="2" id="KW-0812">Transmembrane</keyword>
<evidence type="ECO:0000313" key="4">
    <source>
        <dbReference type="Proteomes" id="UP001189429"/>
    </source>
</evidence>
<proteinExistence type="predicted"/>
<feature type="transmembrane region" description="Helical" evidence="2">
    <location>
        <begin position="20"/>
        <end position="40"/>
    </location>
</feature>
<sequence length="107" mass="10965">MLAFGGLLHVGFALDFGDALATVAALGGVVGFALHGARGLRGPPQARRDSAPQSHKGLGRGEPLAGRTCWSRARGSAIVLAGAPMQAALQLSLSSASFYFMLGDEKE</sequence>
<evidence type="ECO:0000313" key="3">
    <source>
        <dbReference type="EMBL" id="CAK0898162.1"/>
    </source>
</evidence>
<protein>
    <submittedName>
        <fullName evidence="3">Uncharacterized protein</fullName>
    </submittedName>
</protein>
<comment type="caution">
    <text evidence="3">The sequence shown here is derived from an EMBL/GenBank/DDBJ whole genome shotgun (WGS) entry which is preliminary data.</text>
</comment>
<feature type="region of interest" description="Disordered" evidence="1">
    <location>
        <begin position="38"/>
        <end position="66"/>
    </location>
</feature>
<keyword evidence="4" id="KW-1185">Reference proteome</keyword>
<name>A0ABN9XET9_9DINO</name>
<organism evidence="3 4">
    <name type="scientific">Prorocentrum cordatum</name>
    <dbReference type="NCBI Taxonomy" id="2364126"/>
    <lineage>
        <taxon>Eukaryota</taxon>
        <taxon>Sar</taxon>
        <taxon>Alveolata</taxon>
        <taxon>Dinophyceae</taxon>
        <taxon>Prorocentrales</taxon>
        <taxon>Prorocentraceae</taxon>
        <taxon>Prorocentrum</taxon>
    </lineage>
</organism>
<dbReference type="EMBL" id="CAUYUJ010020437">
    <property type="protein sequence ID" value="CAK0898162.1"/>
    <property type="molecule type" value="Genomic_DNA"/>
</dbReference>
<keyword evidence="2" id="KW-1133">Transmembrane helix</keyword>
<evidence type="ECO:0000256" key="2">
    <source>
        <dbReference type="SAM" id="Phobius"/>
    </source>
</evidence>
<reference evidence="3" key="1">
    <citation type="submission" date="2023-10" db="EMBL/GenBank/DDBJ databases">
        <authorList>
            <person name="Chen Y."/>
            <person name="Shah S."/>
            <person name="Dougan E. K."/>
            <person name="Thang M."/>
            <person name="Chan C."/>
        </authorList>
    </citation>
    <scope>NUCLEOTIDE SEQUENCE [LARGE SCALE GENOMIC DNA]</scope>
</reference>